<evidence type="ECO:0000313" key="3">
    <source>
        <dbReference type="EMBL" id="RWA11451.1"/>
    </source>
</evidence>
<feature type="compositionally biased region" description="Basic and acidic residues" evidence="2">
    <location>
        <begin position="151"/>
        <end position="169"/>
    </location>
</feature>
<protein>
    <recommendedName>
        <fullName evidence="5">RRM domain-containing protein</fullName>
    </recommendedName>
</protein>
<dbReference type="Proteomes" id="UP000286045">
    <property type="component" value="Unassembled WGS sequence"/>
</dbReference>
<gene>
    <name evidence="3" type="ORF">EKO27_g3638</name>
</gene>
<organism evidence="3 4">
    <name type="scientific">Xylaria grammica</name>
    <dbReference type="NCBI Taxonomy" id="363999"/>
    <lineage>
        <taxon>Eukaryota</taxon>
        <taxon>Fungi</taxon>
        <taxon>Dikarya</taxon>
        <taxon>Ascomycota</taxon>
        <taxon>Pezizomycotina</taxon>
        <taxon>Sordariomycetes</taxon>
        <taxon>Xylariomycetidae</taxon>
        <taxon>Xylariales</taxon>
        <taxon>Xylariaceae</taxon>
        <taxon>Xylaria</taxon>
    </lineage>
</organism>
<comment type="caution">
    <text evidence="3">The sequence shown here is derived from an EMBL/GenBank/DDBJ whole genome shotgun (WGS) entry which is preliminary data.</text>
</comment>
<keyword evidence="4" id="KW-1185">Reference proteome</keyword>
<name>A0A439DAL8_9PEZI</name>
<evidence type="ECO:0008006" key="5">
    <source>
        <dbReference type="Google" id="ProtNLM"/>
    </source>
</evidence>
<evidence type="ECO:0000256" key="1">
    <source>
        <dbReference type="SAM" id="Coils"/>
    </source>
</evidence>
<accession>A0A439DAL8</accession>
<reference evidence="3 4" key="1">
    <citation type="submission" date="2018-12" db="EMBL/GenBank/DDBJ databases">
        <title>Draft genome sequence of Xylaria grammica IHI A82.</title>
        <authorList>
            <person name="Buettner E."/>
            <person name="Kellner H."/>
        </authorList>
    </citation>
    <scope>NUCLEOTIDE SEQUENCE [LARGE SCALE GENOMIC DNA]</scope>
    <source>
        <strain evidence="3 4">IHI A82</strain>
    </source>
</reference>
<feature type="coiled-coil region" evidence="1">
    <location>
        <begin position="237"/>
        <end position="293"/>
    </location>
</feature>
<feature type="region of interest" description="Disordered" evidence="2">
    <location>
        <begin position="294"/>
        <end position="314"/>
    </location>
</feature>
<dbReference type="SUPFAM" id="SSF54928">
    <property type="entry name" value="RNA-binding domain, RBD"/>
    <property type="match status" value="1"/>
</dbReference>
<feature type="compositionally biased region" description="Basic and acidic residues" evidence="2">
    <location>
        <begin position="42"/>
        <end position="143"/>
    </location>
</feature>
<keyword evidence="1" id="KW-0175">Coiled coil</keyword>
<dbReference type="EMBL" id="RYZI01000079">
    <property type="protein sequence ID" value="RWA11451.1"/>
    <property type="molecule type" value="Genomic_DNA"/>
</dbReference>
<evidence type="ECO:0000256" key="2">
    <source>
        <dbReference type="SAM" id="MobiDB-lite"/>
    </source>
</evidence>
<proteinExistence type="predicted"/>
<sequence length="519" mass="58385">MAEERATTPCITTSDKENPSDLQESSDHAHEEPTHYQVIPKHAQDDSAHGHESPESDQDKSEHNPEDLDYNSHKKPERHHDSPRHDHDDSKKGHSDSNSDHDGSKSDQTKSKYVREDPHNGHEDPNQNHESSEHSPEKPKPKGADLGYDQQESKHDQEAGTDEKRHQEGFPHSPSPRKRSIRRSVSDLQIDTNVPNTFKTYFAPILEPPRVDPPALTLSQYAESLAKSHEERAYKILQEAESSKNALKGKAADIMQEAESSKQVLQAKVQEIIKEAESSKQVLRAKVREVVKEAESSKRAPKTTAHSVPREAGQKRTINEFLSETEEDNGENVNVWIGKLPFDCTYSDLLTKLEGTGKIFASSIKSRGAPHCYSSAQVTFWDRGGVAALYAKARAGGLKFGELYQPMLAPSRYRFNAPIPTRKSRVIIITGPKIVVNFVTITAYLGARMNFYHLEKCNSRIDWDTGLESMRWCFASFALQADYAHELLSQAQKEASDRYNTGEAQPEDWAWANITLSWG</sequence>
<dbReference type="GO" id="GO:0003676">
    <property type="term" value="F:nucleic acid binding"/>
    <property type="evidence" value="ECO:0007669"/>
    <property type="project" value="InterPro"/>
</dbReference>
<dbReference type="InterPro" id="IPR035979">
    <property type="entry name" value="RBD_domain_sf"/>
</dbReference>
<dbReference type="AlphaFoldDB" id="A0A439DAL8"/>
<feature type="compositionally biased region" description="Basic and acidic residues" evidence="2">
    <location>
        <begin position="14"/>
        <end position="34"/>
    </location>
</feature>
<feature type="region of interest" description="Disordered" evidence="2">
    <location>
        <begin position="1"/>
        <end position="183"/>
    </location>
</feature>
<evidence type="ECO:0000313" key="4">
    <source>
        <dbReference type="Proteomes" id="UP000286045"/>
    </source>
</evidence>